<dbReference type="PANTHER" id="PTHR11831">
    <property type="entry name" value="30S 40S RIBOSOMAL PROTEIN"/>
    <property type="match status" value="1"/>
</dbReference>
<dbReference type="Proteomes" id="UP000775877">
    <property type="component" value="Unassembled WGS sequence"/>
</dbReference>
<dbReference type="InterPro" id="IPR005709">
    <property type="entry name" value="Ribosomal_uS4_bac-type"/>
</dbReference>
<reference evidence="10" key="2">
    <citation type="journal article" date="2021" name="Microbiome">
        <title>Successional dynamics and alternative stable states in a saline activated sludge microbial community over 9 years.</title>
        <authorList>
            <person name="Wang Y."/>
            <person name="Ye J."/>
            <person name="Ju F."/>
            <person name="Liu L."/>
            <person name="Boyd J.A."/>
            <person name="Deng Y."/>
            <person name="Parks D.H."/>
            <person name="Jiang X."/>
            <person name="Yin X."/>
            <person name="Woodcroft B.J."/>
            <person name="Tyson G.W."/>
            <person name="Hugenholtz P."/>
            <person name="Polz M.F."/>
            <person name="Zhang T."/>
        </authorList>
    </citation>
    <scope>NUCLEOTIDE SEQUENCE</scope>
    <source>
        <strain evidence="10">HKST-UBA13</strain>
    </source>
</reference>
<dbReference type="Gene3D" id="3.10.290.10">
    <property type="entry name" value="RNA-binding S4 domain"/>
    <property type="match status" value="1"/>
</dbReference>
<dbReference type="NCBIfam" id="TIGR01017">
    <property type="entry name" value="rpsD_bact"/>
    <property type="match status" value="1"/>
</dbReference>
<dbReference type="InterPro" id="IPR022801">
    <property type="entry name" value="Ribosomal_uS4"/>
</dbReference>
<dbReference type="Pfam" id="PF01479">
    <property type="entry name" value="S4"/>
    <property type="match status" value="1"/>
</dbReference>
<feature type="domain" description="RNA-binding S4" evidence="8">
    <location>
        <begin position="90"/>
        <end position="149"/>
    </location>
</feature>
<evidence type="ECO:0000256" key="6">
    <source>
        <dbReference type="ARBA" id="ARBA00035254"/>
    </source>
</evidence>
<evidence type="ECO:0000256" key="1">
    <source>
        <dbReference type="ARBA" id="ARBA00007465"/>
    </source>
</evidence>
<dbReference type="GO" id="GO:0015935">
    <property type="term" value="C:small ribosomal subunit"/>
    <property type="evidence" value="ECO:0007669"/>
    <property type="project" value="InterPro"/>
</dbReference>
<evidence type="ECO:0000256" key="5">
    <source>
        <dbReference type="ARBA" id="ARBA00023274"/>
    </source>
</evidence>
<dbReference type="PANTHER" id="PTHR11831:SF4">
    <property type="entry name" value="SMALL RIBOSOMAL SUBUNIT PROTEIN US4M"/>
    <property type="match status" value="1"/>
</dbReference>
<dbReference type="CDD" id="cd00165">
    <property type="entry name" value="S4"/>
    <property type="match status" value="1"/>
</dbReference>
<comment type="similarity">
    <text evidence="1 7">Belongs to the universal ribosomal protein uS4 family.</text>
</comment>
<name>A0A955IA77_9BACT</name>
<dbReference type="EMBL" id="JAGQLJ010000024">
    <property type="protein sequence ID" value="MCA9380879.1"/>
    <property type="molecule type" value="Genomic_DNA"/>
</dbReference>
<evidence type="ECO:0000259" key="8">
    <source>
        <dbReference type="SMART" id="SM00363"/>
    </source>
</evidence>
<evidence type="ECO:0000313" key="10">
    <source>
        <dbReference type="EMBL" id="MCA9380879.1"/>
    </source>
</evidence>
<evidence type="ECO:0000256" key="4">
    <source>
        <dbReference type="ARBA" id="ARBA00022980"/>
    </source>
</evidence>
<dbReference type="InterPro" id="IPR001912">
    <property type="entry name" value="Ribosomal_uS4_N"/>
</dbReference>
<sequence length="198" mass="22788">MRYTGPKWRINRRENATVLGSSEKWKKRPTLPGQFPVLKKRPSDYAIQFREKQKVKRIYGMTEKQFRRFYKIASKSAGNTSTRLLQLLELRADNVVYQLGLAQTRTQARQFVTHGHITLNGKKHNIPSTVLKSGDEIQLTEKFAKSPIVAEISSQTKTQKIPSWLKKGSKGGTVVAEPTRDEMDQSIKERLIIELYSR</sequence>
<comment type="subunit">
    <text evidence="7">Part of the 30S ribosomal subunit. Contacts protein S5. The interaction surface between S4 and S5 is involved in control of translational fidelity.</text>
</comment>
<proteinExistence type="inferred from homology"/>
<evidence type="ECO:0000256" key="2">
    <source>
        <dbReference type="ARBA" id="ARBA00022730"/>
    </source>
</evidence>
<evidence type="ECO:0000259" key="9">
    <source>
        <dbReference type="SMART" id="SM01390"/>
    </source>
</evidence>
<evidence type="ECO:0000313" key="11">
    <source>
        <dbReference type="Proteomes" id="UP000775877"/>
    </source>
</evidence>
<keyword evidence="2 7" id="KW-0699">rRNA-binding</keyword>
<keyword evidence="5 7" id="KW-0687">Ribonucleoprotein</keyword>
<comment type="function">
    <text evidence="7">With S5 and S12 plays an important role in translational accuracy.</text>
</comment>
<protein>
    <recommendedName>
        <fullName evidence="6 7">Small ribosomal subunit protein uS4</fullName>
    </recommendedName>
</protein>
<comment type="caution">
    <text evidence="10">The sequence shown here is derived from an EMBL/GenBank/DDBJ whole genome shotgun (WGS) entry which is preliminary data.</text>
</comment>
<dbReference type="GO" id="GO:0019843">
    <property type="term" value="F:rRNA binding"/>
    <property type="evidence" value="ECO:0007669"/>
    <property type="project" value="UniProtKB-UniRule"/>
</dbReference>
<feature type="domain" description="Small ribosomal subunit protein uS4 N-terminal" evidence="9">
    <location>
        <begin position="2"/>
        <end position="89"/>
    </location>
</feature>
<dbReference type="InterPro" id="IPR002942">
    <property type="entry name" value="S4_RNA-bd"/>
</dbReference>
<dbReference type="PROSITE" id="PS50889">
    <property type="entry name" value="S4"/>
    <property type="match status" value="1"/>
</dbReference>
<dbReference type="SMART" id="SM00363">
    <property type="entry name" value="S4"/>
    <property type="match status" value="1"/>
</dbReference>
<dbReference type="FunFam" id="3.10.290.10:FF:000001">
    <property type="entry name" value="30S ribosomal protein S4"/>
    <property type="match status" value="1"/>
</dbReference>
<dbReference type="Pfam" id="PF00163">
    <property type="entry name" value="Ribosomal_S4"/>
    <property type="match status" value="1"/>
</dbReference>
<dbReference type="HAMAP" id="MF_01306_B">
    <property type="entry name" value="Ribosomal_uS4_B"/>
    <property type="match status" value="1"/>
</dbReference>
<dbReference type="GO" id="GO:0003735">
    <property type="term" value="F:structural constituent of ribosome"/>
    <property type="evidence" value="ECO:0007669"/>
    <property type="project" value="InterPro"/>
</dbReference>
<evidence type="ECO:0000256" key="3">
    <source>
        <dbReference type="ARBA" id="ARBA00022884"/>
    </source>
</evidence>
<keyword evidence="4 7" id="KW-0689">Ribosomal protein</keyword>
<dbReference type="AlphaFoldDB" id="A0A955IA77"/>
<reference evidence="10" key="1">
    <citation type="submission" date="2020-04" db="EMBL/GenBank/DDBJ databases">
        <authorList>
            <person name="Zhang T."/>
        </authorList>
    </citation>
    <scope>NUCLEOTIDE SEQUENCE</scope>
    <source>
        <strain evidence="10">HKST-UBA13</strain>
    </source>
</reference>
<evidence type="ECO:0000256" key="7">
    <source>
        <dbReference type="HAMAP-Rule" id="MF_01306"/>
    </source>
</evidence>
<accession>A0A955IA77</accession>
<dbReference type="SUPFAM" id="SSF55174">
    <property type="entry name" value="Alpha-L RNA-binding motif"/>
    <property type="match status" value="1"/>
</dbReference>
<comment type="function">
    <text evidence="7">One of the primary rRNA binding proteins, it binds directly to 16S rRNA where it nucleates assembly of the body of the 30S subunit.</text>
</comment>
<gene>
    <name evidence="7 10" type="primary">rpsD</name>
    <name evidence="10" type="ORF">KC678_01300</name>
</gene>
<keyword evidence="3 7" id="KW-0694">RNA-binding</keyword>
<dbReference type="GO" id="GO:0042274">
    <property type="term" value="P:ribosomal small subunit biogenesis"/>
    <property type="evidence" value="ECO:0007669"/>
    <property type="project" value="TreeGrafter"/>
</dbReference>
<organism evidence="10 11">
    <name type="scientific">Candidatus Dojkabacteria bacterium</name>
    <dbReference type="NCBI Taxonomy" id="2099670"/>
    <lineage>
        <taxon>Bacteria</taxon>
        <taxon>Candidatus Dojkabacteria</taxon>
    </lineage>
</organism>
<dbReference type="NCBIfam" id="NF003717">
    <property type="entry name" value="PRK05327.1"/>
    <property type="match status" value="1"/>
</dbReference>
<dbReference type="GO" id="GO:0006412">
    <property type="term" value="P:translation"/>
    <property type="evidence" value="ECO:0007669"/>
    <property type="project" value="UniProtKB-UniRule"/>
</dbReference>
<dbReference type="Gene3D" id="1.10.1050.10">
    <property type="entry name" value="Ribosomal Protein S4 Delta 41, Chain A, domain 1"/>
    <property type="match status" value="1"/>
</dbReference>
<dbReference type="SMART" id="SM01390">
    <property type="entry name" value="Ribosomal_S4"/>
    <property type="match status" value="1"/>
</dbReference>
<dbReference type="InterPro" id="IPR036986">
    <property type="entry name" value="S4_RNA-bd_sf"/>
</dbReference>